<reference evidence="3 4" key="1">
    <citation type="submission" date="2019-08" db="EMBL/GenBank/DDBJ databases">
        <authorList>
            <person name="Peeters C."/>
        </authorList>
    </citation>
    <scope>NUCLEOTIDE SEQUENCE [LARGE SCALE GENOMIC DNA]</scope>
    <source>
        <strain evidence="3 4">LMG 31012</strain>
    </source>
</reference>
<dbReference type="Gene3D" id="3.10.450.40">
    <property type="match status" value="1"/>
</dbReference>
<keyword evidence="1" id="KW-0732">Signal</keyword>
<dbReference type="Pfam" id="PF03413">
    <property type="entry name" value="PepSY"/>
    <property type="match status" value="1"/>
</dbReference>
<dbReference type="RefSeq" id="WP_094068931.1">
    <property type="nucleotide sequence ID" value="NZ_CABPSH010000018.1"/>
</dbReference>
<organism evidence="3 4">
    <name type="scientific">Pandoraea eparura</name>
    <dbReference type="NCBI Taxonomy" id="2508291"/>
    <lineage>
        <taxon>Bacteria</taxon>
        <taxon>Pseudomonadati</taxon>
        <taxon>Pseudomonadota</taxon>
        <taxon>Betaproteobacteria</taxon>
        <taxon>Burkholderiales</taxon>
        <taxon>Burkholderiaceae</taxon>
        <taxon>Pandoraea</taxon>
    </lineage>
</organism>
<gene>
    <name evidence="3" type="ORF">PEP31012_04475</name>
</gene>
<dbReference type="OrthoDB" id="8724619at2"/>
<evidence type="ECO:0000313" key="4">
    <source>
        <dbReference type="Proteomes" id="UP000400981"/>
    </source>
</evidence>
<sequence>MYRFTKLSLAAVTLATLGTLAYAGQHSENDAMAAASAKISLTQAVGIAEKHVSGKASQAEFDQEKQGHLYKVEVVGGGKVFDVKVNADTGAVISSTQDKDD</sequence>
<dbReference type="AlphaFoldDB" id="A0A5E4YF31"/>
<protein>
    <submittedName>
        <fullName evidence="3">Peptidase M4</fullName>
    </submittedName>
</protein>
<evidence type="ECO:0000313" key="3">
    <source>
        <dbReference type="EMBL" id="VVE46693.1"/>
    </source>
</evidence>
<feature type="signal peptide" evidence="1">
    <location>
        <begin position="1"/>
        <end position="23"/>
    </location>
</feature>
<feature type="chain" id="PRO_5022861176" evidence="1">
    <location>
        <begin position="24"/>
        <end position="101"/>
    </location>
</feature>
<feature type="domain" description="PepSY" evidence="2">
    <location>
        <begin position="38"/>
        <end position="95"/>
    </location>
</feature>
<evidence type="ECO:0000256" key="1">
    <source>
        <dbReference type="SAM" id="SignalP"/>
    </source>
</evidence>
<proteinExistence type="predicted"/>
<evidence type="ECO:0000259" key="2">
    <source>
        <dbReference type="Pfam" id="PF03413"/>
    </source>
</evidence>
<dbReference type="EMBL" id="CABPSH010000018">
    <property type="protein sequence ID" value="VVE46693.1"/>
    <property type="molecule type" value="Genomic_DNA"/>
</dbReference>
<name>A0A5E4YF31_9BURK</name>
<dbReference type="InterPro" id="IPR025711">
    <property type="entry name" value="PepSY"/>
</dbReference>
<keyword evidence="4" id="KW-1185">Reference proteome</keyword>
<dbReference type="Proteomes" id="UP000400981">
    <property type="component" value="Unassembled WGS sequence"/>
</dbReference>
<accession>A0A5E4YF31</accession>